<protein>
    <submittedName>
        <fullName evidence="5">Glycosyltransferase involved in cell wall bisynthesis</fullName>
    </submittedName>
</protein>
<keyword evidence="2 5" id="KW-0808">Transferase</keyword>
<dbReference type="STRING" id="488535.SAMN04487963_2516"/>
<dbReference type="AlphaFoldDB" id="A0A1I4QQ87"/>
<dbReference type="Gene3D" id="3.40.50.2000">
    <property type="entry name" value="Glycogen Phosphorylase B"/>
    <property type="match status" value="2"/>
</dbReference>
<gene>
    <name evidence="5" type="ORF">SAMN04487963_2516</name>
</gene>
<evidence type="ECO:0000259" key="3">
    <source>
        <dbReference type="Pfam" id="PF00534"/>
    </source>
</evidence>
<proteinExistence type="predicted"/>
<accession>A0A1I4QQ87</accession>
<dbReference type="Pfam" id="PF00534">
    <property type="entry name" value="Glycos_transf_1"/>
    <property type="match status" value="1"/>
</dbReference>
<dbReference type="OrthoDB" id="9815351at2"/>
<dbReference type="Proteomes" id="UP000198519">
    <property type="component" value="Unassembled WGS sequence"/>
</dbReference>
<evidence type="ECO:0000256" key="2">
    <source>
        <dbReference type="ARBA" id="ARBA00022679"/>
    </source>
</evidence>
<dbReference type="RefSeq" id="WP_092023031.1">
    <property type="nucleotide sequence ID" value="NZ_FOUE01000003.1"/>
</dbReference>
<name>A0A1I4QQ87_9GAMM</name>
<dbReference type="PANTHER" id="PTHR12526:SF629">
    <property type="entry name" value="TEICHURONIC ACID BIOSYNTHESIS GLYCOSYLTRANSFERASE TUAH-RELATED"/>
    <property type="match status" value="1"/>
</dbReference>
<keyword evidence="6" id="KW-1185">Reference proteome</keyword>
<evidence type="ECO:0000259" key="4">
    <source>
        <dbReference type="Pfam" id="PF13439"/>
    </source>
</evidence>
<feature type="domain" description="Glycosyltransferase subfamily 4-like N-terminal" evidence="4">
    <location>
        <begin position="25"/>
        <end position="169"/>
    </location>
</feature>
<keyword evidence="1" id="KW-0328">Glycosyltransferase</keyword>
<organism evidence="5 6">
    <name type="scientific">Marinobacter zhejiangensis</name>
    <dbReference type="NCBI Taxonomy" id="488535"/>
    <lineage>
        <taxon>Bacteria</taxon>
        <taxon>Pseudomonadati</taxon>
        <taxon>Pseudomonadota</taxon>
        <taxon>Gammaproteobacteria</taxon>
        <taxon>Pseudomonadales</taxon>
        <taxon>Marinobacteraceae</taxon>
        <taxon>Marinobacter</taxon>
    </lineage>
</organism>
<dbReference type="Pfam" id="PF13439">
    <property type="entry name" value="Glyco_transf_4"/>
    <property type="match status" value="1"/>
</dbReference>
<dbReference type="InterPro" id="IPR028098">
    <property type="entry name" value="Glyco_trans_4-like_N"/>
</dbReference>
<evidence type="ECO:0000313" key="5">
    <source>
        <dbReference type="EMBL" id="SFM42204.1"/>
    </source>
</evidence>
<dbReference type="PANTHER" id="PTHR12526">
    <property type="entry name" value="GLYCOSYLTRANSFERASE"/>
    <property type="match status" value="1"/>
</dbReference>
<dbReference type="InterPro" id="IPR001296">
    <property type="entry name" value="Glyco_trans_1"/>
</dbReference>
<reference evidence="6" key="1">
    <citation type="submission" date="2016-10" db="EMBL/GenBank/DDBJ databases">
        <authorList>
            <person name="Varghese N."/>
            <person name="Submissions S."/>
        </authorList>
    </citation>
    <scope>NUCLEOTIDE SEQUENCE [LARGE SCALE GENOMIC DNA]</scope>
    <source>
        <strain evidence="6">CGMCC 1.7061</strain>
    </source>
</reference>
<dbReference type="GO" id="GO:0016757">
    <property type="term" value="F:glycosyltransferase activity"/>
    <property type="evidence" value="ECO:0007669"/>
    <property type="project" value="UniProtKB-KW"/>
</dbReference>
<sequence>MKNIVHITSVHKRNDIRIFLKECVTLAQGGYNVTLVVADGLGDENKSGVRILDAGMPAKGRLGRMLGTTRAVYRCAKKIDADLYHFHDPELIPVGVKLKRVRPSARVVFDSHENYADDIEDKPYIRPVLRPIIAGMYRMYERMAVKRLDAVVAATPSIRAHFERLGVTALDVNNFPFQQEFTTPAVGSDKKYDVAYIGAISEVRGVSQLVEALPTGNSKTLIMAGSIADPNFESRLKSSEGWAQVKFVGQVDRAAIKDLLSSARVAAVTFLPAANHIESQPNKMFEYMSAGLPVIASNFPLWKEIIEGNNCGICVDPLSPQEISRAVDSLVSDPTLASSMGENGRQAVLTKYNWDSEGRKLITFYAHILEGQK</sequence>
<dbReference type="SUPFAM" id="SSF53756">
    <property type="entry name" value="UDP-Glycosyltransferase/glycogen phosphorylase"/>
    <property type="match status" value="1"/>
</dbReference>
<dbReference type="CDD" id="cd03794">
    <property type="entry name" value="GT4_WbuB-like"/>
    <property type="match status" value="1"/>
</dbReference>
<feature type="domain" description="Glycosyl transferase family 1" evidence="3">
    <location>
        <begin position="189"/>
        <end position="346"/>
    </location>
</feature>
<evidence type="ECO:0000256" key="1">
    <source>
        <dbReference type="ARBA" id="ARBA00022676"/>
    </source>
</evidence>
<dbReference type="GO" id="GO:1901135">
    <property type="term" value="P:carbohydrate derivative metabolic process"/>
    <property type="evidence" value="ECO:0007669"/>
    <property type="project" value="UniProtKB-ARBA"/>
</dbReference>
<evidence type="ECO:0000313" key="6">
    <source>
        <dbReference type="Proteomes" id="UP000198519"/>
    </source>
</evidence>
<dbReference type="EMBL" id="FOUE01000003">
    <property type="protein sequence ID" value="SFM42204.1"/>
    <property type="molecule type" value="Genomic_DNA"/>
</dbReference>